<dbReference type="EMBL" id="BDIP01011031">
    <property type="protein sequence ID" value="GIQ92955.1"/>
    <property type="molecule type" value="Genomic_DNA"/>
</dbReference>
<dbReference type="AlphaFoldDB" id="A0A9K3GSA2"/>
<organism evidence="1 2">
    <name type="scientific">Kipferlia bialata</name>
    <dbReference type="NCBI Taxonomy" id="797122"/>
    <lineage>
        <taxon>Eukaryota</taxon>
        <taxon>Metamonada</taxon>
        <taxon>Carpediemonas-like organisms</taxon>
        <taxon>Kipferlia</taxon>
    </lineage>
</organism>
<accession>A0A9K3GSA2</accession>
<feature type="non-terminal residue" evidence="1">
    <location>
        <position position="1"/>
    </location>
</feature>
<comment type="caution">
    <text evidence="1">The sequence shown here is derived from an EMBL/GenBank/DDBJ whole genome shotgun (WGS) entry which is preliminary data.</text>
</comment>
<proteinExistence type="predicted"/>
<reference evidence="1 2" key="1">
    <citation type="journal article" date="2018" name="PLoS ONE">
        <title>The draft genome of Kipferlia bialata reveals reductive genome evolution in fornicate parasites.</title>
        <authorList>
            <person name="Tanifuji G."/>
            <person name="Takabayashi S."/>
            <person name="Kume K."/>
            <person name="Takagi M."/>
            <person name="Nakayama T."/>
            <person name="Kamikawa R."/>
            <person name="Inagaki Y."/>
            <person name="Hashimoto T."/>
        </authorList>
    </citation>
    <scope>NUCLEOTIDE SEQUENCE [LARGE SCALE GENOMIC DNA]</scope>
    <source>
        <strain evidence="1">NY0173</strain>
    </source>
</reference>
<gene>
    <name evidence="1" type="ORF">KIPB_017058</name>
</gene>
<keyword evidence="2" id="KW-1185">Reference proteome</keyword>
<sequence length="39" mass="4182">GLTWSVAVDSYPGAPGVDAYMPSYGHSVSIDTYEGLRYV</sequence>
<dbReference type="Proteomes" id="UP000265618">
    <property type="component" value="Unassembled WGS sequence"/>
</dbReference>
<evidence type="ECO:0000313" key="1">
    <source>
        <dbReference type="EMBL" id="GIQ92955.1"/>
    </source>
</evidence>
<name>A0A9K3GSA2_9EUKA</name>
<evidence type="ECO:0000313" key="2">
    <source>
        <dbReference type="Proteomes" id="UP000265618"/>
    </source>
</evidence>
<protein>
    <submittedName>
        <fullName evidence="1">Uncharacterized protein</fullName>
    </submittedName>
</protein>